<keyword evidence="2" id="KW-1185">Reference proteome</keyword>
<protein>
    <submittedName>
        <fullName evidence="1">Uncharacterized protein</fullName>
    </submittedName>
</protein>
<dbReference type="EMBL" id="JAHRIN010075753">
    <property type="protein sequence ID" value="MEQ2217286.1"/>
    <property type="molecule type" value="Genomic_DNA"/>
</dbReference>
<sequence>LAAVPLSQTTTTSSGLSKLLTVPTCPSPPSCFPHFQSGPRTTLAPTPSIIARLFLPVVIYERGSHKTQQFLQADAAESQLSWPPSLLRERQEQPCNDLAGLEFQHFDQRPVTLFGKSSESWAVRFGSGAVSGAGLQRSLHLLLFNFCCQGRSVLTPRFTSNGLCVQMPVTDADLSSRSILWLRGMRADWCVH</sequence>
<evidence type="ECO:0000313" key="2">
    <source>
        <dbReference type="Proteomes" id="UP001434883"/>
    </source>
</evidence>
<reference evidence="1 2" key="1">
    <citation type="submission" date="2021-06" db="EMBL/GenBank/DDBJ databases">
        <authorList>
            <person name="Palmer J.M."/>
        </authorList>
    </citation>
    <scope>NUCLEOTIDE SEQUENCE [LARGE SCALE GENOMIC DNA]</scope>
    <source>
        <strain evidence="1 2">XC_2019</strain>
        <tissue evidence="1">Muscle</tissue>
    </source>
</reference>
<organism evidence="1 2">
    <name type="scientific">Xenoophorus captivus</name>
    <dbReference type="NCBI Taxonomy" id="1517983"/>
    <lineage>
        <taxon>Eukaryota</taxon>
        <taxon>Metazoa</taxon>
        <taxon>Chordata</taxon>
        <taxon>Craniata</taxon>
        <taxon>Vertebrata</taxon>
        <taxon>Euteleostomi</taxon>
        <taxon>Actinopterygii</taxon>
        <taxon>Neopterygii</taxon>
        <taxon>Teleostei</taxon>
        <taxon>Neoteleostei</taxon>
        <taxon>Acanthomorphata</taxon>
        <taxon>Ovalentaria</taxon>
        <taxon>Atherinomorphae</taxon>
        <taxon>Cyprinodontiformes</taxon>
        <taxon>Goodeidae</taxon>
        <taxon>Xenoophorus</taxon>
    </lineage>
</organism>
<name>A0ABV0SAY0_9TELE</name>
<feature type="non-terminal residue" evidence="1">
    <location>
        <position position="1"/>
    </location>
</feature>
<evidence type="ECO:0000313" key="1">
    <source>
        <dbReference type="EMBL" id="MEQ2217286.1"/>
    </source>
</evidence>
<accession>A0ABV0SAY0</accession>
<comment type="caution">
    <text evidence="1">The sequence shown here is derived from an EMBL/GenBank/DDBJ whole genome shotgun (WGS) entry which is preliminary data.</text>
</comment>
<proteinExistence type="predicted"/>
<gene>
    <name evidence="1" type="ORF">XENOCAPTIV_003205</name>
</gene>
<dbReference type="Proteomes" id="UP001434883">
    <property type="component" value="Unassembled WGS sequence"/>
</dbReference>